<keyword evidence="10" id="KW-1185">Reference proteome</keyword>
<feature type="transmembrane region" description="Helical" evidence="7">
    <location>
        <begin position="61"/>
        <end position="82"/>
    </location>
</feature>
<proteinExistence type="predicted"/>
<sequence length="196" mass="20339">MVDPHLGLFLFVVGVATDSPPFVRTFGVIATDAVLGVFAVLFLVSWWRARTAGAERMAKALLAPAATVVAGLVGEVIKLLFREERPCHTTAGIAPCPAPDDWSFPSSHSVIAGSAAVALALVAGRVLRRIALACAVFTAASRVFVGVHYPHDVAAGLLLGALVVTFLPMAARRAAPVVARLRSGTPGRTLLGAGPR</sequence>
<dbReference type="AlphaFoldDB" id="A0A7W7WV96"/>
<protein>
    <submittedName>
        <fullName evidence="9">Undecaprenyl-diphosphatase</fullName>
        <ecNumber evidence="9">3.6.1.27</ecNumber>
    </submittedName>
</protein>
<dbReference type="Gene3D" id="1.20.144.10">
    <property type="entry name" value="Phosphatidic acid phosphatase type 2/haloperoxidase"/>
    <property type="match status" value="1"/>
</dbReference>
<dbReference type="SMART" id="SM00014">
    <property type="entry name" value="acidPPc"/>
    <property type="match status" value="1"/>
</dbReference>
<dbReference type="Pfam" id="PF01569">
    <property type="entry name" value="PAP2"/>
    <property type="match status" value="1"/>
</dbReference>
<dbReference type="PANTHER" id="PTHR14969:SF62">
    <property type="entry name" value="DECAPRENYLPHOSPHORYL-5-PHOSPHORIBOSE PHOSPHATASE RV3807C-RELATED"/>
    <property type="match status" value="1"/>
</dbReference>
<dbReference type="GO" id="GO:0005886">
    <property type="term" value="C:plasma membrane"/>
    <property type="evidence" value="ECO:0007669"/>
    <property type="project" value="UniProtKB-SubCell"/>
</dbReference>
<comment type="subcellular location">
    <subcellularLocation>
        <location evidence="1">Cell membrane</location>
        <topology evidence="1">Multi-pass membrane protein</topology>
    </subcellularLocation>
</comment>
<feature type="transmembrane region" description="Helical" evidence="7">
    <location>
        <begin position="102"/>
        <end position="123"/>
    </location>
</feature>
<organism evidence="9 10">
    <name type="scientific">Saccharothrix violaceirubra</name>
    <dbReference type="NCBI Taxonomy" id="413306"/>
    <lineage>
        <taxon>Bacteria</taxon>
        <taxon>Bacillati</taxon>
        <taxon>Actinomycetota</taxon>
        <taxon>Actinomycetes</taxon>
        <taxon>Pseudonocardiales</taxon>
        <taxon>Pseudonocardiaceae</taxon>
        <taxon>Saccharothrix</taxon>
    </lineage>
</organism>
<dbReference type="EMBL" id="JACHJS010000001">
    <property type="protein sequence ID" value="MBB4965060.1"/>
    <property type="molecule type" value="Genomic_DNA"/>
</dbReference>
<evidence type="ECO:0000256" key="2">
    <source>
        <dbReference type="ARBA" id="ARBA00022475"/>
    </source>
</evidence>
<dbReference type="PANTHER" id="PTHR14969">
    <property type="entry name" value="SPHINGOSINE-1-PHOSPHATE PHOSPHOHYDROLASE"/>
    <property type="match status" value="1"/>
</dbReference>
<evidence type="ECO:0000256" key="4">
    <source>
        <dbReference type="ARBA" id="ARBA00022801"/>
    </source>
</evidence>
<evidence type="ECO:0000256" key="6">
    <source>
        <dbReference type="ARBA" id="ARBA00023136"/>
    </source>
</evidence>
<evidence type="ECO:0000313" key="10">
    <source>
        <dbReference type="Proteomes" id="UP000542674"/>
    </source>
</evidence>
<keyword evidence="5 7" id="KW-1133">Transmembrane helix</keyword>
<reference evidence="9 10" key="1">
    <citation type="submission" date="2020-08" db="EMBL/GenBank/DDBJ databases">
        <title>Sequencing the genomes of 1000 actinobacteria strains.</title>
        <authorList>
            <person name="Klenk H.-P."/>
        </authorList>
    </citation>
    <scope>NUCLEOTIDE SEQUENCE [LARGE SCALE GENOMIC DNA]</scope>
    <source>
        <strain evidence="9 10">DSM 45084</strain>
    </source>
</reference>
<feature type="domain" description="Phosphatidic acid phosphatase type 2/haloperoxidase" evidence="8">
    <location>
        <begin position="60"/>
        <end position="168"/>
    </location>
</feature>
<evidence type="ECO:0000256" key="7">
    <source>
        <dbReference type="SAM" id="Phobius"/>
    </source>
</evidence>
<feature type="transmembrane region" description="Helical" evidence="7">
    <location>
        <begin position="27"/>
        <end position="49"/>
    </location>
</feature>
<evidence type="ECO:0000259" key="8">
    <source>
        <dbReference type="SMART" id="SM00014"/>
    </source>
</evidence>
<name>A0A7W7WV96_9PSEU</name>
<keyword evidence="2" id="KW-1003">Cell membrane</keyword>
<feature type="transmembrane region" description="Helical" evidence="7">
    <location>
        <begin position="153"/>
        <end position="171"/>
    </location>
</feature>
<evidence type="ECO:0000256" key="3">
    <source>
        <dbReference type="ARBA" id="ARBA00022692"/>
    </source>
</evidence>
<evidence type="ECO:0000256" key="1">
    <source>
        <dbReference type="ARBA" id="ARBA00004651"/>
    </source>
</evidence>
<keyword evidence="3 7" id="KW-0812">Transmembrane</keyword>
<evidence type="ECO:0000313" key="9">
    <source>
        <dbReference type="EMBL" id="MBB4965060.1"/>
    </source>
</evidence>
<evidence type="ECO:0000256" key="5">
    <source>
        <dbReference type="ARBA" id="ARBA00022989"/>
    </source>
</evidence>
<keyword evidence="4 9" id="KW-0378">Hydrolase</keyword>
<dbReference type="GO" id="GO:0050380">
    <property type="term" value="F:undecaprenyl-diphosphatase activity"/>
    <property type="evidence" value="ECO:0007669"/>
    <property type="project" value="UniProtKB-EC"/>
</dbReference>
<dbReference type="SUPFAM" id="SSF48317">
    <property type="entry name" value="Acid phosphatase/Vanadium-dependent haloperoxidase"/>
    <property type="match status" value="1"/>
</dbReference>
<dbReference type="InterPro" id="IPR036938">
    <property type="entry name" value="PAP2/HPO_sf"/>
</dbReference>
<accession>A0A7W7WV96</accession>
<dbReference type="InterPro" id="IPR000326">
    <property type="entry name" value="PAP2/HPO"/>
</dbReference>
<dbReference type="EC" id="3.6.1.27" evidence="9"/>
<dbReference type="RefSeq" id="WP_184668433.1">
    <property type="nucleotide sequence ID" value="NZ_BAABAI010000013.1"/>
</dbReference>
<comment type="caution">
    <text evidence="9">The sequence shown here is derived from an EMBL/GenBank/DDBJ whole genome shotgun (WGS) entry which is preliminary data.</text>
</comment>
<dbReference type="Proteomes" id="UP000542674">
    <property type="component" value="Unassembled WGS sequence"/>
</dbReference>
<gene>
    <name evidence="9" type="ORF">F4559_002419</name>
</gene>
<keyword evidence="6 7" id="KW-0472">Membrane</keyword>